<dbReference type="Proteomes" id="UP000323082">
    <property type="component" value="Unassembled WGS sequence"/>
</dbReference>
<reference evidence="1 2" key="1">
    <citation type="journal article" date="2015" name="Int. J. Syst. Evol. Microbiol.">
        <title>Chryseobacterium sediminis sp. nov., isolated from a river sediment.</title>
        <authorList>
            <person name="Kampfer P."/>
            <person name="Busse H.J."/>
            <person name="McInroy J.A."/>
            <person name="Glaeser S.P."/>
        </authorList>
    </citation>
    <scope>NUCLEOTIDE SEQUENCE [LARGE SCALE GENOMIC DNA]</scope>
    <source>
        <strain evidence="1 2">IMT-174</strain>
    </source>
</reference>
<evidence type="ECO:0000313" key="1">
    <source>
        <dbReference type="EMBL" id="KAA2223015.1"/>
    </source>
</evidence>
<evidence type="ECO:0000313" key="2">
    <source>
        <dbReference type="Proteomes" id="UP000323082"/>
    </source>
</evidence>
<proteinExistence type="predicted"/>
<name>A0A5B2U9T2_9FLAO</name>
<dbReference type="RefSeq" id="WP_149831979.1">
    <property type="nucleotide sequence ID" value="NZ_VUNZ01000001.1"/>
</dbReference>
<sequence>MKLQSMTDFVLQQNKEFPKGKPLYETNWENEVENFSKLMIRYAEFIRQPLTLGMFVPIDENGELLNPPIERLQYGGGYSMRENEVEAYEKAKEKVLFEGFEFSHDNNYNTVLKYKTESSIKVELQFRKTENDVRLIINSDYIHECNDIERLTGLKTKPELTPSALKQIGL</sequence>
<dbReference type="AlphaFoldDB" id="A0A5B2U9T2"/>
<gene>
    <name evidence="1" type="ORF">FW780_02085</name>
</gene>
<comment type="caution">
    <text evidence="1">The sequence shown here is derived from an EMBL/GenBank/DDBJ whole genome shotgun (WGS) entry which is preliminary data.</text>
</comment>
<accession>A0A5B2U9T2</accession>
<organism evidence="1 2">
    <name type="scientific">Chryseobacterium sediminis</name>
    <dbReference type="NCBI Taxonomy" id="1679494"/>
    <lineage>
        <taxon>Bacteria</taxon>
        <taxon>Pseudomonadati</taxon>
        <taxon>Bacteroidota</taxon>
        <taxon>Flavobacteriia</taxon>
        <taxon>Flavobacteriales</taxon>
        <taxon>Weeksellaceae</taxon>
        <taxon>Chryseobacterium group</taxon>
        <taxon>Chryseobacterium</taxon>
    </lineage>
</organism>
<dbReference type="OrthoDB" id="1263678at2"/>
<dbReference type="EMBL" id="VUNZ01000001">
    <property type="protein sequence ID" value="KAA2223015.1"/>
    <property type="molecule type" value="Genomic_DNA"/>
</dbReference>
<protein>
    <submittedName>
        <fullName evidence="1">Uncharacterized protein</fullName>
    </submittedName>
</protein>